<dbReference type="Pfam" id="PF00881">
    <property type="entry name" value="Nitroreductase"/>
    <property type="match status" value="1"/>
</dbReference>
<dbReference type="InterPro" id="IPR000415">
    <property type="entry name" value="Nitroreductase-like"/>
</dbReference>
<feature type="binding site" description="in other chain" evidence="8">
    <location>
        <begin position="132"/>
        <end position="134"/>
    </location>
    <ligand>
        <name>FMN</name>
        <dbReference type="ChEBI" id="CHEBI:58210"/>
        <note>ligand shared between dimeric partners</note>
    </ligand>
</feature>
<evidence type="ECO:0000256" key="8">
    <source>
        <dbReference type="PIRSR" id="PIRSR000232-1"/>
    </source>
</evidence>
<keyword evidence="2 7" id="KW-0285">Flavoprotein</keyword>
<dbReference type="Proteomes" id="UP000662736">
    <property type="component" value="Chromosome"/>
</dbReference>
<keyword evidence="3 7" id="KW-0288">FMN</keyword>
<evidence type="ECO:0000313" key="11">
    <source>
        <dbReference type="Proteomes" id="UP000662736"/>
    </source>
</evidence>
<dbReference type="EMBL" id="CP071491">
    <property type="protein sequence ID" value="QSX16314.1"/>
    <property type="molecule type" value="Genomic_DNA"/>
</dbReference>
<protein>
    <recommendedName>
        <fullName evidence="7">Putative NAD(P)H nitroreductase</fullName>
        <ecNumber evidence="7">1.-.-.-</ecNumber>
    </recommendedName>
</protein>
<evidence type="ECO:0000256" key="3">
    <source>
        <dbReference type="ARBA" id="ARBA00022643"/>
    </source>
</evidence>
<keyword evidence="6 7" id="KW-0520">NAD</keyword>
<evidence type="ECO:0000256" key="6">
    <source>
        <dbReference type="ARBA" id="ARBA00023027"/>
    </source>
</evidence>
<dbReference type="RefSeq" id="WP_021113723.1">
    <property type="nucleotide sequence ID" value="NZ_CBCRUP010000012.1"/>
</dbReference>
<sequence>METLDLLQRRRSSKKFGQDVPNAEQLENMFKAAVRAPDHGRLKPYHFVVIEPTAMEIFRRCLLETAQELEMGDEGVTKAEKLAKRAPMVIGIIAKIAKDLPKVPAWEQMVTAGCATYAMQLAANVQGFETCWITNKWIKGQALRQAFGCQADDEIVALLLVGSPLEGDSIATASQTEEITDFVSYIK</sequence>
<evidence type="ECO:0000256" key="7">
    <source>
        <dbReference type="PIRNR" id="PIRNR000232"/>
    </source>
</evidence>
<evidence type="ECO:0000313" key="10">
    <source>
        <dbReference type="EMBL" id="QSX16314.1"/>
    </source>
</evidence>
<dbReference type="InterPro" id="IPR052530">
    <property type="entry name" value="NAD(P)H_nitroreductase"/>
</dbReference>
<dbReference type="PIRSF" id="PIRSF000232">
    <property type="entry name" value="YdjA"/>
    <property type="match status" value="1"/>
</dbReference>
<gene>
    <name evidence="10" type="ORF">J1G54_07975</name>
</gene>
<dbReference type="GO" id="GO:0016491">
    <property type="term" value="F:oxidoreductase activity"/>
    <property type="evidence" value="ECO:0007669"/>
    <property type="project" value="UniProtKB-UniRule"/>
</dbReference>
<proteinExistence type="inferred from homology"/>
<keyword evidence="4 7" id="KW-0521">NADP</keyword>
<dbReference type="InterPro" id="IPR026021">
    <property type="entry name" value="YdjA-like"/>
</dbReference>
<keyword evidence="5 7" id="KW-0560">Oxidoreductase</keyword>
<feature type="binding site" evidence="8">
    <location>
        <position position="39"/>
    </location>
    <ligand>
        <name>FMN</name>
        <dbReference type="ChEBI" id="CHEBI:58210"/>
        <note>ligand shared between dimeric partners</note>
    </ligand>
</feature>
<evidence type="ECO:0000256" key="4">
    <source>
        <dbReference type="ARBA" id="ARBA00022857"/>
    </source>
</evidence>
<dbReference type="PANTHER" id="PTHR43821">
    <property type="entry name" value="NAD(P)H NITROREDUCTASE YDJA-RELATED"/>
    <property type="match status" value="1"/>
</dbReference>
<comment type="similarity">
    <text evidence="1 7">Belongs to the nitroreductase family.</text>
</comment>
<feature type="binding site" evidence="8">
    <location>
        <position position="35"/>
    </location>
    <ligand>
        <name>FMN</name>
        <dbReference type="ChEBI" id="CHEBI:58210"/>
        <note>ligand shared between dimeric partners</note>
    </ligand>
</feature>
<organism evidence="10 11">
    <name type="scientific">Glaesserella parasuis</name>
    <name type="common">Haemophilus parasuis</name>
    <dbReference type="NCBI Taxonomy" id="738"/>
    <lineage>
        <taxon>Bacteria</taxon>
        <taxon>Pseudomonadati</taxon>
        <taxon>Pseudomonadota</taxon>
        <taxon>Gammaproteobacteria</taxon>
        <taxon>Pasteurellales</taxon>
        <taxon>Pasteurellaceae</taxon>
        <taxon>Glaesserella</taxon>
    </lineage>
</organism>
<evidence type="ECO:0000259" key="9">
    <source>
        <dbReference type="Pfam" id="PF00881"/>
    </source>
</evidence>
<dbReference type="EC" id="1.-.-.-" evidence="7"/>
<evidence type="ECO:0000256" key="2">
    <source>
        <dbReference type="ARBA" id="ARBA00022630"/>
    </source>
</evidence>
<dbReference type="Gene3D" id="3.40.109.10">
    <property type="entry name" value="NADH Oxidase"/>
    <property type="match status" value="1"/>
</dbReference>
<comment type="cofactor">
    <cofactor evidence="8">
        <name>FMN</name>
        <dbReference type="ChEBI" id="CHEBI:58210"/>
    </cofactor>
    <text evidence="8">Binds 1 FMN per subunit.</text>
</comment>
<dbReference type="KEGG" id="hpas:JL26_01720"/>
<dbReference type="SUPFAM" id="SSF55469">
    <property type="entry name" value="FMN-dependent nitroreductase-like"/>
    <property type="match status" value="1"/>
</dbReference>
<evidence type="ECO:0000256" key="5">
    <source>
        <dbReference type="ARBA" id="ARBA00023002"/>
    </source>
</evidence>
<dbReference type="PANTHER" id="PTHR43821:SF1">
    <property type="entry name" value="NAD(P)H NITROREDUCTASE YDJA-RELATED"/>
    <property type="match status" value="1"/>
</dbReference>
<accession>A0A1T0A0S4</accession>
<dbReference type="CDD" id="cd02135">
    <property type="entry name" value="YdjA-like"/>
    <property type="match status" value="1"/>
</dbReference>
<dbReference type="AlphaFoldDB" id="A0A1T0A0S4"/>
<name>A0A1T0A0S4_GLAPU</name>
<feature type="domain" description="Nitroreductase" evidence="9">
    <location>
        <begin position="8"/>
        <end position="162"/>
    </location>
</feature>
<feature type="binding site" description="in other chain" evidence="8">
    <location>
        <begin position="10"/>
        <end position="12"/>
    </location>
    <ligand>
        <name>FMN</name>
        <dbReference type="ChEBI" id="CHEBI:58210"/>
        <note>ligand shared between dimeric partners</note>
    </ligand>
</feature>
<reference evidence="10" key="1">
    <citation type="submission" date="2021-03" db="EMBL/GenBank/DDBJ databases">
        <title>Characterization of a novel Integrative Conjugative Element in Glaesserella parasuis.</title>
        <authorList>
            <person name="Hu G."/>
            <person name="Sun H."/>
        </authorList>
    </citation>
    <scope>NUCLEOTIDE SEQUENCE</scope>
    <source>
        <strain evidence="10">GHP1807</strain>
    </source>
</reference>
<dbReference type="InterPro" id="IPR029479">
    <property type="entry name" value="Nitroreductase"/>
</dbReference>
<evidence type="ECO:0000256" key="1">
    <source>
        <dbReference type="ARBA" id="ARBA00007118"/>
    </source>
</evidence>